<dbReference type="AlphaFoldDB" id="A0A9D4WJ03"/>
<reference evidence="1 2" key="1">
    <citation type="journal article" date="2022" name="Nat. Genet.">
        <title>Improved pea reference genome and pan-genome highlight genomic features and evolutionary characteristics.</title>
        <authorList>
            <person name="Yang T."/>
            <person name="Liu R."/>
            <person name="Luo Y."/>
            <person name="Hu S."/>
            <person name="Wang D."/>
            <person name="Wang C."/>
            <person name="Pandey M.K."/>
            <person name="Ge S."/>
            <person name="Xu Q."/>
            <person name="Li N."/>
            <person name="Li G."/>
            <person name="Huang Y."/>
            <person name="Saxena R.K."/>
            <person name="Ji Y."/>
            <person name="Li M."/>
            <person name="Yan X."/>
            <person name="He Y."/>
            <person name="Liu Y."/>
            <person name="Wang X."/>
            <person name="Xiang C."/>
            <person name="Varshney R.K."/>
            <person name="Ding H."/>
            <person name="Gao S."/>
            <person name="Zong X."/>
        </authorList>
    </citation>
    <scope>NUCLEOTIDE SEQUENCE [LARGE SCALE GENOMIC DNA]</scope>
    <source>
        <strain evidence="1 2">cv. Zhongwan 6</strain>
    </source>
</reference>
<protein>
    <submittedName>
        <fullName evidence="1">Uncharacterized protein</fullName>
    </submittedName>
</protein>
<dbReference type="Proteomes" id="UP001058974">
    <property type="component" value="Chromosome 5"/>
</dbReference>
<organism evidence="1 2">
    <name type="scientific">Pisum sativum</name>
    <name type="common">Garden pea</name>
    <name type="synonym">Lathyrus oleraceus</name>
    <dbReference type="NCBI Taxonomy" id="3888"/>
    <lineage>
        <taxon>Eukaryota</taxon>
        <taxon>Viridiplantae</taxon>
        <taxon>Streptophyta</taxon>
        <taxon>Embryophyta</taxon>
        <taxon>Tracheophyta</taxon>
        <taxon>Spermatophyta</taxon>
        <taxon>Magnoliopsida</taxon>
        <taxon>eudicotyledons</taxon>
        <taxon>Gunneridae</taxon>
        <taxon>Pentapetalae</taxon>
        <taxon>rosids</taxon>
        <taxon>fabids</taxon>
        <taxon>Fabales</taxon>
        <taxon>Fabaceae</taxon>
        <taxon>Papilionoideae</taxon>
        <taxon>50 kb inversion clade</taxon>
        <taxon>NPAAA clade</taxon>
        <taxon>Hologalegina</taxon>
        <taxon>IRL clade</taxon>
        <taxon>Fabeae</taxon>
        <taxon>Lathyrus</taxon>
    </lineage>
</organism>
<proteinExistence type="predicted"/>
<gene>
    <name evidence="1" type="ORF">KIW84_050615</name>
</gene>
<sequence>MNGDDNTVFYIMTPIETDEDVKSMFQCHITLSQLPTIEIYVRLVENLEEQPSHNENLEEQPTHNENLSYPTQSIQSHKYGMSQAIDEEPTQNNEPFISNEEVGENNEDDLEEVRFEDLFGVSDDDDNEDIFDTPTVALRVQPISLYNPHVHMQNISLDDAEPNSVFGSFIPTHNADEIEEGIEYENKEECVMALQQWHIKRSLDFSVVKSDNVWDTVDKKSNDAASYVHLSSVTIDWKFATSLLLDNTGGEGVGLVFEIRPWTLQVLGDVGGGFGAFTEGERCG</sequence>
<evidence type="ECO:0000313" key="1">
    <source>
        <dbReference type="EMBL" id="KAI5403091.1"/>
    </source>
</evidence>
<evidence type="ECO:0000313" key="2">
    <source>
        <dbReference type="Proteomes" id="UP001058974"/>
    </source>
</evidence>
<comment type="caution">
    <text evidence="1">The sequence shown here is derived from an EMBL/GenBank/DDBJ whole genome shotgun (WGS) entry which is preliminary data.</text>
</comment>
<name>A0A9D4WJ03_PEA</name>
<keyword evidence="2" id="KW-1185">Reference proteome</keyword>
<dbReference type="EMBL" id="JAMSHJ010000005">
    <property type="protein sequence ID" value="KAI5403091.1"/>
    <property type="molecule type" value="Genomic_DNA"/>
</dbReference>
<accession>A0A9D4WJ03</accession>
<dbReference type="Gramene" id="Psat05G0061500-T1">
    <property type="protein sequence ID" value="KAI5403091.1"/>
    <property type="gene ID" value="KIW84_050615"/>
</dbReference>